<reference evidence="3" key="1">
    <citation type="submission" date="2022-08" db="UniProtKB">
        <authorList>
            <consortium name="EnsemblMetazoa"/>
        </authorList>
    </citation>
    <scope>IDENTIFICATION</scope>
    <source>
        <strain evidence="3">05x7-T-G4-1.051#20</strain>
    </source>
</reference>
<accession>A0A8W8M9G5</accession>
<organism evidence="3 4">
    <name type="scientific">Magallana gigas</name>
    <name type="common">Pacific oyster</name>
    <name type="synonym">Crassostrea gigas</name>
    <dbReference type="NCBI Taxonomy" id="29159"/>
    <lineage>
        <taxon>Eukaryota</taxon>
        <taxon>Metazoa</taxon>
        <taxon>Spiralia</taxon>
        <taxon>Lophotrochozoa</taxon>
        <taxon>Mollusca</taxon>
        <taxon>Bivalvia</taxon>
        <taxon>Autobranchia</taxon>
        <taxon>Pteriomorphia</taxon>
        <taxon>Ostreida</taxon>
        <taxon>Ostreoidea</taxon>
        <taxon>Ostreidae</taxon>
        <taxon>Magallana</taxon>
    </lineage>
</organism>
<feature type="region of interest" description="Disordered" evidence="1">
    <location>
        <begin position="208"/>
        <end position="249"/>
    </location>
</feature>
<evidence type="ECO:0000256" key="1">
    <source>
        <dbReference type="SAM" id="MobiDB-lite"/>
    </source>
</evidence>
<protein>
    <recommendedName>
        <fullName evidence="2">C2H2-type domain-containing protein</fullName>
    </recommendedName>
</protein>
<dbReference type="PROSITE" id="PS00028">
    <property type="entry name" value="ZINC_FINGER_C2H2_1"/>
    <property type="match status" value="1"/>
</dbReference>
<keyword evidence="4" id="KW-1185">Reference proteome</keyword>
<feature type="domain" description="C2H2-type" evidence="2">
    <location>
        <begin position="412"/>
        <end position="436"/>
    </location>
</feature>
<evidence type="ECO:0000259" key="2">
    <source>
        <dbReference type="PROSITE" id="PS00028"/>
    </source>
</evidence>
<evidence type="ECO:0000313" key="4">
    <source>
        <dbReference type="Proteomes" id="UP000005408"/>
    </source>
</evidence>
<feature type="compositionally biased region" description="Low complexity" evidence="1">
    <location>
        <begin position="221"/>
        <end position="235"/>
    </location>
</feature>
<feature type="compositionally biased region" description="Basic and acidic residues" evidence="1">
    <location>
        <begin position="209"/>
        <end position="220"/>
    </location>
</feature>
<dbReference type="EnsemblMetazoa" id="G31178.1">
    <property type="protein sequence ID" value="G31178.1:cds"/>
    <property type="gene ID" value="G31178"/>
</dbReference>
<dbReference type="InterPro" id="IPR013087">
    <property type="entry name" value="Znf_C2H2_type"/>
</dbReference>
<sequence>MASSGRSSGSPSTICDFARSYRHRTCEGLTESISSLTDNIFQHLKRCQASTRHQTRIPEGLLLLFCSGIFVVSKDVFLLNVCRSHRNSLCTHWYKDSRCCMHPLHPPNHREKPDRGLTCTMAKEIWLHERVVVPVGAGICRRCSERHKTTYTTKVHIESDVGDFFKLAEHLQASDDEISNSLPDTCISEADEVTVRGTGNEILDQAQHAQEDNSSLHDISEQSSQLSEFSSTQSSHGTDNWLPPTHDRDKLNRSMEILSEDKFTPMRFTLNTPLEDVQQSTKDYVTRKAKEVIHYALECIAPQQEEKLMQLVCRKYFKAESDGNIKNFKISQMNNFVFEEEGIRVFKAYGVGHGHLIPKSTVEKISSNFAFDETRMKVIEDSTTMPATHLQAAQLRLPFGSSDAEDSGDLSCTEPGCIQTFRKPSTLEKHLAVGNHLYHSLNGSADVAMELWAEKCSDSVFYNQSHLIQSSSISSKDNQANPVSVSLQIRNERDEYGNHIFSPNDWISSRSLFAQFQIKLTKESTDREKRPKLELTLKSEEDEDLNEVISDLNAMEAFNTVNSVTDICQL</sequence>
<dbReference type="AlphaFoldDB" id="A0A8W8M9G5"/>
<name>A0A8W8M9G5_MAGGI</name>
<dbReference type="Proteomes" id="UP000005408">
    <property type="component" value="Unassembled WGS sequence"/>
</dbReference>
<proteinExistence type="predicted"/>
<evidence type="ECO:0000313" key="3">
    <source>
        <dbReference type="EnsemblMetazoa" id="G31178.1:cds"/>
    </source>
</evidence>